<dbReference type="InterPro" id="IPR036388">
    <property type="entry name" value="WH-like_DNA-bd_sf"/>
</dbReference>
<accession>H8KU58</accession>
<keyword evidence="2" id="KW-0238">DNA-binding</keyword>
<evidence type="ECO:0000313" key="6">
    <source>
        <dbReference type="EMBL" id="AFD07038.1"/>
    </source>
</evidence>
<dbReference type="InterPro" id="IPR014710">
    <property type="entry name" value="RmlC-like_jellyroll"/>
</dbReference>
<feature type="domain" description="HTH crp-type" evidence="5">
    <location>
        <begin position="149"/>
        <end position="220"/>
    </location>
</feature>
<dbReference type="InterPro" id="IPR036390">
    <property type="entry name" value="WH_DNA-bd_sf"/>
</dbReference>
<evidence type="ECO:0000313" key="7">
    <source>
        <dbReference type="Proteomes" id="UP000007590"/>
    </source>
</evidence>
<dbReference type="SUPFAM" id="SSF51206">
    <property type="entry name" value="cAMP-binding domain-like"/>
    <property type="match status" value="1"/>
</dbReference>
<dbReference type="GO" id="GO:0003700">
    <property type="term" value="F:DNA-binding transcription factor activity"/>
    <property type="evidence" value="ECO:0007669"/>
    <property type="project" value="TreeGrafter"/>
</dbReference>
<dbReference type="eggNOG" id="COG0664">
    <property type="taxonomic scope" value="Bacteria"/>
</dbReference>
<dbReference type="InterPro" id="IPR018490">
    <property type="entry name" value="cNMP-bd_dom_sf"/>
</dbReference>
<dbReference type="Proteomes" id="UP000007590">
    <property type="component" value="Chromosome"/>
</dbReference>
<dbReference type="InterPro" id="IPR050397">
    <property type="entry name" value="Env_Response_Regulators"/>
</dbReference>
<gene>
    <name evidence="6" type="ordered locus">Solca_1983</name>
</gene>
<dbReference type="SUPFAM" id="SSF46785">
    <property type="entry name" value="Winged helix' DNA-binding domain"/>
    <property type="match status" value="1"/>
</dbReference>
<evidence type="ECO:0000256" key="1">
    <source>
        <dbReference type="ARBA" id="ARBA00023015"/>
    </source>
</evidence>
<sequence length="231" mass="26516">MRKSKEVCDMSSCFLCKYCIKEWLPAVESHKKNFDYKKGEVIFKEGDPVEGIYFVYKGKVKVHQKWGEDKELIIRFANSGSVFGHRGLGKYTSYPISATAIEPTTVCYISKDFFLATLKVNPNLLFETMLFYSNELQISEQKMKNLMHMSVKGRVANALLSLIDTFDLDERKFLRATLSRQDIASYAGTTYETAFRIMSEFVSDRAVIIEGKKIGIVNVDYLKEVVKQETK</sequence>
<organism evidence="6 7">
    <name type="scientific">Solitalea canadensis (strain ATCC 29591 / DSM 3403 / JCM 21819 / LMG 8368 / NBRC 15130 / NCIMB 12057 / USAM 9D)</name>
    <name type="common">Flexibacter canadensis</name>
    <dbReference type="NCBI Taxonomy" id="929556"/>
    <lineage>
        <taxon>Bacteria</taxon>
        <taxon>Pseudomonadati</taxon>
        <taxon>Bacteroidota</taxon>
        <taxon>Sphingobacteriia</taxon>
        <taxon>Sphingobacteriales</taxon>
        <taxon>Sphingobacteriaceae</taxon>
        <taxon>Solitalea</taxon>
    </lineage>
</organism>
<dbReference type="PROSITE" id="PS50042">
    <property type="entry name" value="CNMP_BINDING_3"/>
    <property type="match status" value="1"/>
</dbReference>
<keyword evidence="7" id="KW-1185">Reference proteome</keyword>
<dbReference type="GO" id="GO:0005829">
    <property type="term" value="C:cytosol"/>
    <property type="evidence" value="ECO:0007669"/>
    <property type="project" value="TreeGrafter"/>
</dbReference>
<dbReference type="PANTHER" id="PTHR24567">
    <property type="entry name" value="CRP FAMILY TRANSCRIPTIONAL REGULATORY PROTEIN"/>
    <property type="match status" value="1"/>
</dbReference>
<dbReference type="Gene3D" id="2.60.120.10">
    <property type="entry name" value="Jelly Rolls"/>
    <property type="match status" value="1"/>
</dbReference>
<dbReference type="KEGG" id="scn:Solca_1983"/>
<dbReference type="AlphaFoldDB" id="H8KU58"/>
<dbReference type="PANTHER" id="PTHR24567:SF28">
    <property type="entry name" value="LISTERIOLYSIN REGULATORY PROTEIN"/>
    <property type="match status" value="1"/>
</dbReference>
<dbReference type="Gene3D" id="1.10.10.10">
    <property type="entry name" value="Winged helix-like DNA-binding domain superfamily/Winged helix DNA-binding domain"/>
    <property type="match status" value="1"/>
</dbReference>
<evidence type="ECO:0000256" key="3">
    <source>
        <dbReference type="ARBA" id="ARBA00023163"/>
    </source>
</evidence>
<dbReference type="SMART" id="SM00100">
    <property type="entry name" value="cNMP"/>
    <property type="match status" value="1"/>
</dbReference>
<dbReference type="InterPro" id="IPR012318">
    <property type="entry name" value="HTH_CRP"/>
</dbReference>
<protein>
    <submittedName>
        <fullName evidence="6">cAMP-binding protein</fullName>
    </submittedName>
</protein>
<dbReference type="OrthoDB" id="9127033at2"/>
<keyword evidence="3" id="KW-0804">Transcription</keyword>
<dbReference type="HOGENOM" id="CLU_075053_0_3_10"/>
<dbReference type="PROSITE" id="PS51063">
    <property type="entry name" value="HTH_CRP_2"/>
    <property type="match status" value="1"/>
</dbReference>
<dbReference type="Pfam" id="PF13545">
    <property type="entry name" value="HTH_Crp_2"/>
    <property type="match status" value="1"/>
</dbReference>
<proteinExistence type="predicted"/>
<keyword evidence="1" id="KW-0805">Transcription regulation</keyword>
<evidence type="ECO:0000259" key="5">
    <source>
        <dbReference type="PROSITE" id="PS51063"/>
    </source>
</evidence>
<name>H8KU58_SOLCM</name>
<dbReference type="RefSeq" id="WP_014680265.1">
    <property type="nucleotide sequence ID" value="NC_017770.1"/>
</dbReference>
<evidence type="ECO:0000256" key="2">
    <source>
        <dbReference type="ARBA" id="ARBA00023125"/>
    </source>
</evidence>
<dbReference type="EMBL" id="CP003349">
    <property type="protein sequence ID" value="AFD07038.1"/>
    <property type="molecule type" value="Genomic_DNA"/>
</dbReference>
<dbReference type="InterPro" id="IPR000595">
    <property type="entry name" value="cNMP-bd_dom"/>
</dbReference>
<reference evidence="6" key="1">
    <citation type="submission" date="2012-02" db="EMBL/GenBank/DDBJ databases">
        <title>The complete genome of Solitalea canadensis DSM 3403.</title>
        <authorList>
            <consortium name="US DOE Joint Genome Institute (JGI-PGF)"/>
            <person name="Lucas S."/>
            <person name="Copeland A."/>
            <person name="Lapidus A."/>
            <person name="Glavina del Rio T."/>
            <person name="Dalin E."/>
            <person name="Tice H."/>
            <person name="Bruce D."/>
            <person name="Goodwin L."/>
            <person name="Pitluck S."/>
            <person name="Peters L."/>
            <person name="Ovchinnikova G."/>
            <person name="Lu M."/>
            <person name="Kyrpides N."/>
            <person name="Mavromatis K."/>
            <person name="Ivanova N."/>
            <person name="Brettin T."/>
            <person name="Detter J.C."/>
            <person name="Han C."/>
            <person name="Larimer F."/>
            <person name="Land M."/>
            <person name="Hauser L."/>
            <person name="Markowitz V."/>
            <person name="Cheng J.-F."/>
            <person name="Hugenholtz P."/>
            <person name="Woyke T."/>
            <person name="Wu D."/>
            <person name="Spring S."/>
            <person name="Schroeder M."/>
            <person name="Kopitz M."/>
            <person name="Brambilla E."/>
            <person name="Klenk H.-P."/>
            <person name="Eisen J.A."/>
        </authorList>
    </citation>
    <scope>NUCLEOTIDE SEQUENCE</scope>
    <source>
        <strain evidence="6">DSM 3403</strain>
    </source>
</reference>
<dbReference type="Pfam" id="PF00027">
    <property type="entry name" value="cNMP_binding"/>
    <property type="match status" value="1"/>
</dbReference>
<feature type="domain" description="Cyclic nucleotide-binding" evidence="4">
    <location>
        <begin position="36"/>
        <end position="118"/>
    </location>
</feature>
<evidence type="ECO:0000259" key="4">
    <source>
        <dbReference type="PROSITE" id="PS50042"/>
    </source>
</evidence>
<dbReference type="GO" id="GO:0003677">
    <property type="term" value="F:DNA binding"/>
    <property type="evidence" value="ECO:0007669"/>
    <property type="project" value="UniProtKB-KW"/>
</dbReference>
<dbReference type="STRING" id="929556.Solca_1983"/>
<dbReference type="CDD" id="cd00038">
    <property type="entry name" value="CAP_ED"/>
    <property type="match status" value="1"/>
</dbReference>